<feature type="domain" description="RNase H type-1" evidence="8">
    <location>
        <begin position="62"/>
        <end position="200"/>
    </location>
</feature>
<dbReference type="Pfam" id="PF01693">
    <property type="entry name" value="Cauli_VI"/>
    <property type="match status" value="1"/>
</dbReference>
<dbReference type="SUPFAM" id="SSF53098">
    <property type="entry name" value="Ribonuclease H-like"/>
    <property type="match status" value="1"/>
</dbReference>
<organism evidence="9 10">
    <name type="scientific">Clostridium intestinale DSM 6191</name>
    <dbReference type="NCBI Taxonomy" id="1121320"/>
    <lineage>
        <taxon>Bacteria</taxon>
        <taxon>Bacillati</taxon>
        <taxon>Bacillota</taxon>
        <taxon>Clostridia</taxon>
        <taxon>Eubacteriales</taxon>
        <taxon>Clostridiaceae</taxon>
        <taxon>Clostridium</taxon>
    </lineage>
</organism>
<dbReference type="InterPro" id="IPR002156">
    <property type="entry name" value="RNaseH_domain"/>
</dbReference>
<dbReference type="AlphaFoldDB" id="A0A1M5X034"/>
<evidence type="ECO:0000256" key="5">
    <source>
        <dbReference type="ARBA" id="ARBA00022723"/>
    </source>
</evidence>
<evidence type="ECO:0000313" key="9">
    <source>
        <dbReference type="EMBL" id="SHH93229.1"/>
    </source>
</evidence>
<dbReference type="Pfam" id="PF00075">
    <property type="entry name" value="RNase_H"/>
    <property type="match status" value="1"/>
</dbReference>
<gene>
    <name evidence="9" type="ORF">SAMN02745941_01353</name>
</gene>
<dbReference type="PANTHER" id="PTHR10642:SF26">
    <property type="entry name" value="RIBONUCLEASE H1"/>
    <property type="match status" value="1"/>
</dbReference>
<evidence type="ECO:0000256" key="3">
    <source>
        <dbReference type="ARBA" id="ARBA00012180"/>
    </source>
</evidence>
<keyword evidence="5" id="KW-0479">Metal-binding</keyword>
<comment type="similarity">
    <text evidence="2">Belongs to the RNase H family.</text>
</comment>
<dbReference type="GO" id="GO:0043137">
    <property type="term" value="P:DNA replication, removal of RNA primer"/>
    <property type="evidence" value="ECO:0007669"/>
    <property type="project" value="TreeGrafter"/>
</dbReference>
<dbReference type="InterPro" id="IPR050092">
    <property type="entry name" value="RNase_H"/>
</dbReference>
<dbReference type="EMBL" id="FQXU01000004">
    <property type="protein sequence ID" value="SHH93229.1"/>
    <property type="molecule type" value="Genomic_DNA"/>
</dbReference>
<proteinExistence type="inferred from homology"/>
<dbReference type="RefSeq" id="WP_073017950.1">
    <property type="nucleotide sequence ID" value="NZ_FQXU01000004.1"/>
</dbReference>
<dbReference type="SUPFAM" id="SSF55658">
    <property type="entry name" value="L9 N-domain-like"/>
    <property type="match status" value="1"/>
</dbReference>
<dbReference type="PROSITE" id="PS50879">
    <property type="entry name" value="RNASE_H_1"/>
    <property type="match status" value="1"/>
</dbReference>
<accession>A0A1M5X034</accession>
<dbReference type="InterPro" id="IPR012337">
    <property type="entry name" value="RNaseH-like_sf"/>
</dbReference>
<evidence type="ECO:0000259" key="8">
    <source>
        <dbReference type="PROSITE" id="PS50879"/>
    </source>
</evidence>
<evidence type="ECO:0000256" key="2">
    <source>
        <dbReference type="ARBA" id="ARBA00005300"/>
    </source>
</evidence>
<dbReference type="InterPro" id="IPR037056">
    <property type="entry name" value="RNase_H1_N_sf"/>
</dbReference>
<dbReference type="CDD" id="cd09277">
    <property type="entry name" value="RNase_HI_bacteria_like"/>
    <property type="match status" value="1"/>
</dbReference>
<protein>
    <recommendedName>
        <fullName evidence="3">ribonuclease H</fullName>
        <ecNumber evidence="3">3.1.26.4</ecNumber>
    </recommendedName>
</protein>
<keyword evidence="4" id="KW-0540">Nuclease</keyword>
<evidence type="ECO:0000256" key="6">
    <source>
        <dbReference type="ARBA" id="ARBA00022759"/>
    </source>
</evidence>
<keyword evidence="7" id="KW-0378">Hydrolase</keyword>
<evidence type="ECO:0000313" key="10">
    <source>
        <dbReference type="Proteomes" id="UP000184241"/>
    </source>
</evidence>
<dbReference type="InterPro" id="IPR009027">
    <property type="entry name" value="Ribosomal_bL9/RNase_H1_N"/>
</dbReference>
<dbReference type="InterPro" id="IPR011320">
    <property type="entry name" value="RNase_H1_N"/>
</dbReference>
<sequence>MGKFYAVAQGKSNLPLILESWDECKKEVIGCKGAIYKSFGNRKEAENFIALHLGDKVEGEEPENGVFIYVDGSFMEAKNNYSYGLVVVKDGEVIHKDKGVGYKKEDISLRNVAGEVMGSMKAVEYAINNDYKEITICYDYQGIECWAKGTWQRNKDLTKYYHEFMKKNMHLIQVNFKKIKGHSGDKYNDLADKLAKEALDNTNN</sequence>
<dbReference type="Gene3D" id="3.40.970.10">
    <property type="entry name" value="Ribonuclease H1, N-terminal domain"/>
    <property type="match status" value="1"/>
</dbReference>
<evidence type="ECO:0000256" key="4">
    <source>
        <dbReference type="ARBA" id="ARBA00022722"/>
    </source>
</evidence>
<dbReference type="PANTHER" id="PTHR10642">
    <property type="entry name" value="RIBONUCLEASE H1"/>
    <property type="match status" value="1"/>
</dbReference>
<dbReference type="EC" id="3.1.26.4" evidence="3"/>
<keyword evidence="6" id="KW-0255">Endonuclease</keyword>
<dbReference type="GO" id="GO:0003676">
    <property type="term" value="F:nucleic acid binding"/>
    <property type="evidence" value="ECO:0007669"/>
    <property type="project" value="InterPro"/>
</dbReference>
<reference evidence="9 10" key="1">
    <citation type="submission" date="2016-11" db="EMBL/GenBank/DDBJ databases">
        <authorList>
            <person name="Jaros S."/>
            <person name="Januszkiewicz K."/>
            <person name="Wedrychowicz H."/>
        </authorList>
    </citation>
    <scope>NUCLEOTIDE SEQUENCE [LARGE SCALE GENOMIC DNA]</scope>
    <source>
        <strain evidence="9 10">DSM 6191</strain>
    </source>
</reference>
<name>A0A1M5X034_9CLOT</name>
<comment type="catalytic activity">
    <reaction evidence="1">
        <text>Endonucleolytic cleavage to 5'-phosphomonoester.</text>
        <dbReference type="EC" id="3.1.26.4"/>
    </reaction>
</comment>
<dbReference type="Gene3D" id="3.30.420.10">
    <property type="entry name" value="Ribonuclease H-like superfamily/Ribonuclease H"/>
    <property type="match status" value="1"/>
</dbReference>
<dbReference type="InterPro" id="IPR036397">
    <property type="entry name" value="RNaseH_sf"/>
</dbReference>
<evidence type="ECO:0000256" key="7">
    <source>
        <dbReference type="ARBA" id="ARBA00022801"/>
    </source>
</evidence>
<dbReference type="GO" id="GO:0004523">
    <property type="term" value="F:RNA-DNA hybrid ribonuclease activity"/>
    <property type="evidence" value="ECO:0007669"/>
    <property type="project" value="UniProtKB-EC"/>
</dbReference>
<dbReference type="GO" id="GO:0046872">
    <property type="term" value="F:metal ion binding"/>
    <property type="evidence" value="ECO:0007669"/>
    <property type="project" value="UniProtKB-KW"/>
</dbReference>
<dbReference type="Proteomes" id="UP000184241">
    <property type="component" value="Unassembled WGS sequence"/>
</dbReference>
<evidence type="ECO:0000256" key="1">
    <source>
        <dbReference type="ARBA" id="ARBA00000077"/>
    </source>
</evidence>